<dbReference type="HAMAP" id="MF_01940">
    <property type="entry name" value="RNA_CPDase"/>
    <property type="match status" value="1"/>
</dbReference>
<dbReference type="GO" id="GO:0008664">
    <property type="term" value="F:RNA 2',3'-cyclic 3'-phosphodiesterase activity"/>
    <property type="evidence" value="ECO:0007669"/>
    <property type="project" value="UniProtKB-EC"/>
</dbReference>
<proteinExistence type="inferred from homology"/>
<evidence type="ECO:0000256" key="1">
    <source>
        <dbReference type="ARBA" id="ARBA00022801"/>
    </source>
</evidence>
<dbReference type="KEGG" id="ares:IWH25_12495"/>
<dbReference type="SUPFAM" id="SSF55144">
    <property type="entry name" value="LigT-like"/>
    <property type="match status" value="1"/>
</dbReference>
<dbReference type="AlphaFoldDB" id="A0A974PW67"/>
<comment type="function">
    <text evidence="2">Hydrolyzes RNA 2',3'-cyclic phosphodiester to an RNA 2'-phosphomonoester.</text>
</comment>
<protein>
    <recommendedName>
        <fullName evidence="2">RNA 2',3'-cyclic phosphodiesterase</fullName>
        <shortName evidence="2">RNA 2',3'-CPDase</shortName>
        <ecNumber evidence="2">3.1.4.58</ecNumber>
    </recommendedName>
</protein>
<dbReference type="EC" id="3.1.4.58" evidence="2"/>
<comment type="similarity">
    <text evidence="2">Belongs to the 2H phosphoesterase superfamily. ThpR family.</text>
</comment>
<dbReference type="GO" id="GO:0004113">
    <property type="term" value="F:2',3'-cyclic-nucleotide 3'-phosphodiesterase activity"/>
    <property type="evidence" value="ECO:0007669"/>
    <property type="project" value="InterPro"/>
</dbReference>
<feature type="domain" description="Phosphoesterase HXTX" evidence="3">
    <location>
        <begin position="20"/>
        <end position="96"/>
    </location>
</feature>
<dbReference type="Proteomes" id="UP000663444">
    <property type="component" value="Chromosome"/>
</dbReference>
<organism evidence="4 5">
    <name type="scientific">Azospira restricta</name>
    <dbReference type="NCBI Taxonomy" id="404405"/>
    <lineage>
        <taxon>Bacteria</taxon>
        <taxon>Pseudomonadati</taxon>
        <taxon>Pseudomonadota</taxon>
        <taxon>Betaproteobacteria</taxon>
        <taxon>Rhodocyclales</taxon>
        <taxon>Rhodocyclaceae</taxon>
        <taxon>Azospira</taxon>
    </lineage>
</organism>
<dbReference type="InterPro" id="IPR014051">
    <property type="entry name" value="Phosphoesterase_HXTX"/>
</dbReference>
<feature type="active site" description="Proton acceptor" evidence="2">
    <location>
        <position position="132"/>
    </location>
</feature>
<evidence type="ECO:0000313" key="5">
    <source>
        <dbReference type="Proteomes" id="UP000663444"/>
    </source>
</evidence>
<dbReference type="PANTHER" id="PTHR35561">
    <property type="entry name" value="RNA 2',3'-CYCLIC PHOSPHODIESTERASE"/>
    <property type="match status" value="1"/>
</dbReference>
<accession>A0A974PW67</accession>
<dbReference type="InterPro" id="IPR004175">
    <property type="entry name" value="RNA_CPDase"/>
</dbReference>
<evidence type="ECO:0000256" key="2">
    <source>
        <dbReference type="HAMAP-Rule" id="MF_01940"/>
    </source>
</evidence>
<name>A0A974PW67_9RHOO</name>
<comment type="catalytic activity">
    <reaction evidence="2">
        <text>a 3'-end 2',3'-cyclophospho-ribonucleotide-RNA + H2O = a 3'-end 2'-phospho-ribonucleotide-RNA + H(+)</text>
        <dbReference type="Rhea" id="RHEA:11828"/>
        <dbReference type="Rhea" id="RHEA-COMP:10464"/>
        <dbReference type="Rhea" id="RHEA-COMP:17353"/>
        <dbReference type="ChEBI" id="CHEBI:15377"/>
        <dbReference type="ChEBI" id="CHEBI:15378"/>
        <dbReference type="ChEBI" id="CHEBI:83064"/>
        <dbReference type="ChEBI" id="CHEBI:173113"/>
        <dbReference type="EC" id="3.1.4.58"/>
    </reaction>
</comment>
<keyword evidence="1 2" id="KW-0378">Hydrolase</keyword>
<reference evidence="4" key="1">
    <citation type="submission" date="2020-11" db="EMBL/GenBank/DDBJ databases">
        <title>Azospira restricta DSM 18626 genome sequence.</title>
        <authorList>
            <person name="Moe W.M."/>
        </authorList>
    </citation>
    <scope>NUCLEOTIDE SEQUENCE</scope>
    <source>
        <strain evidence="4">DSM 18626</strain>
    </source>
</reference>
<feature type="short sequence motif" description="HXTX 2" evidence="2">
    <location>
        <begin position="132"/>
        <end position="135"/>
    </location>
</feature>
<dbReference type="RefSeq" id="WP_203386122.1">
    <property type="nucleotide sequence ID" value="NZ_CP064781.1"/>
</dbReference>
<feature type="short sequence motif" description="HXTX 1" evidence="2">
    <location>
        <begin position="50"/>
        <end position="53"/>
    </location>
</feature>
<dbReference type="NCBIfam" id="TIGR02258">
    <property type="entry name" value="2_5_ligase"/>
    <property type="match status" value="1"/>
</dbReference>
<gene>
    <name evidence="4" type="primary">thpR</name>
    <name evidence="4" type="ORF">IWH25_12495</name>
</gene>
<dbReference type="InterPro" id="IPR009097">
    <property type="entry name" value="Cyclic_Pdiesterase"/>
</dbReference>
<evidence type="ECO:0000313" key="4">
    <source>
        <dbReference type="EMBL" id="QRJ62592.1"/>
    </source>
</evidence>
<dbReference type="EMBL" id="CP064781">
    <property type="protein sequence ID" value="QRJ62592.1"/>
    <property type="molecule type" value="Genomic_DNA"/>
</dbReference>
<evidence type="ECO:0000259" key="3">
    <source>
        <dbReference type="Pfam" id="PF02834"/>
    </source>
</evidence>
<dbReference type="Pfam" id="PF02834">
    <property type="entry name" value="LigT_PEase"/>
    <property type="match status" value="1"/>
</dbReference>
<sequence>MTNETVVAASPARLFFALWLPPAVAQKLHRQAGGIVGKSGGRLMREESLHLTLAFLGDVPERRLPELHRLAASLSLPRVPVRLDRLGFWRHNHIVWAGCGEAAPDLSALAAALQKALVAAGFLDGERAVTPHVTLLRKAAHPGELPALPAQEWSAGELVLARSWRTDRGSTYEPIARWPLH</sequence>
<dbReference type="Gene3D" id="3.90.1140.10">
    <property type="entry name" value="Cyclic phosphodiesterase"/>
    <property type="match status" value="1"/>
</dbReference>
<keyword evidence="5" id="KW-1185">Reference proteome</keyword>
<feature type="active site" description="Proton donor" evidence="2">
    <location>
        <position position="50"/>
    </location>
</feature>
<dbReference type="PANTHER" id="PTHR35561:SF1">
    <property type="entry name" value="RNA 2',3'-CYCLIC PHOSPHODIESTERASE"/>
    <property type="match status" value="1"/>
</dbReference>